<reference evidence="11" key="1">
    <citation type="submission" date="2017-01" db="EMBL/GenBank/DDBJ databases">
        <authorList>
            <person name="Varghese N."/>
            <person name="Submissions S."/>
        </authorList>
    </citation>
    <scope>NUCLEOTIDE SEQUENCE [LARGE SCALE GENOMIC DNA]</scope>
    <source>
        <strain evidence="11">ATCC 51758</strain>
    </source>
</reference>
<dbReference type="Gene3D" id="1.20.1250.20">
    <property type="entry name" value="MFS general substrate transporter like domains"/>
    <property type="match status" value="1"/>
</dbReference>
<evidence type="ECO:0000256" key="8">
    <source>
        <dbReference type="SAM" id="Phobius"/>
    </source>
</evidence>
<dbReference type="STRING" id="34027.SAMN05421829_11058"/>
<feature type="transmembrane region" description="Helical" evidence="8">
    <location>
        <begin position="317"/>
        <end position="340"/>
    </location>
</feature>
<dbReference type="Proteomes" id="UP000186819">
    <property type="component" value="Unassembled WGS sequence"/>
</dbReference>
<evidence type="ECO:0000256" key="7">
    <source>
        <dbReference type="ARBA" id="ARBA00023136"/>
    </source>
</evidence>
<feature type="transmembrane region" description="Helical" evidence="8">
    <location>
        <begin position="25"/>
        <end position="43"/>
    </location>
</feature>
<keyword evidence="3" id="KW-0813">Transport</keyword>
<feature type="transmembrane region" description="Helical" evidence="8">
    <location>
        <begin position="261"/>
        <end position="281"/>
    </location>
</feature>
<sequence length="415" mass="43200">MSDPAPSATGSPAPIEAGTPAFRRANLAMFLGGFTTFALLYATQPVLPRLAADFGVAPTTASLSVSLGTAALALMLLPASVLSDRYGRQRLMKTSLALATVIAFATAVAADFSQLLVLRMLMGAVLAGLPASAMAWLGEEIAPSAQGRAMGLYIAGNALGGMSGRFLVAGLTDWSSWRIAAAALGVLGLVATLVFWRCLPPSHHFRARAALPARVLGDIAALLADSGLRRLFAVAFLMMGAFTSLYNYLGFRLHAAPFSLGQTAIGAVFLLYMVGTLSSAWTGRLVDRIGRRALLWIMIVVCGAGLAIALVDHLAAIVAGVAVFTFGYFGAHTTASGWVGRRSGERRALATALYLCSYYLGASLIGTLSGLAWEFAAWPGVTAALILCAALALLCAWQLRRLLPIGQPPAVTPAG</sequence>
<dbReference type="InterPro" id="IPR036259">
    <property type="entry name" value="MFS_trans_sf"/>
</dbReference>
<dbReference type="SUPFAM" id="SSF103473">
    <property type="entry name" value="MFS general substrate transporter"/>
    <property type="match status" value="1"/>
</dbReference>
<dbReference type="InterPro" id="IPR020846">
    <property type="entry name" value="MFS_dom"/>
</dbReference>
<keyword evidence="5 8" id="KW-0812">Transmembrane</keyword>
<accession>A0A1N6YFF1</accession>
<keyword evidence="7 8" id="KW-0472">Membrane</keyword>
<keyword evidence="4" id="KW-1003">Cell membrane</keyword>
<dbReference type="AlphaFoldDB" id="A0A1N6YFF1"/>
<dbReference type="GO" id="GO:0022857">
    <property type="term" value="F:transmembrane transporter activity"/>
    <property type="evidence" value="ECO:0007669"/>
    <property type="project" value="InterPro"/>
</dbReference>
<feature type="transmembrane region" description="Helical" evidence="8">
    <location>
        <begin position="231"/>
        <end position="249"/>
    </location>
</feature>
<evidence type="ECO:0000256" key="4">
    <source>
        <dbReference type="ARBA" id="ARBA00022475"/>
    </source>
</evidence>
<feature type="transmembrane region" description="Helical" evidence="8">
    <location>
        <begin position="177"/>
        <end position="199"/>
    </location>
</feature>
<keyword evidence="11" id="KW-1185">Reference proteome</keyword>
<evidence type="ECO:0000256" key="3">
    <source>
        <dbReference type="ARBA" id="ARBA00022448"/>
    </source>
</evidence>
<dbReference type="PANTHER" id="PTHR43271">
    <property type="entry name" value="BLL2771 PROTEIN"/>
    <property type="match status" value="1"/>
</dbReference>
<protein>
    <submittedName>
        <fullName evidence="10">MFS transporter, YNFM family, putative membrane transport protein</fullName>
    </submittedName>
</protein>
<feature type="transmembrane region" description="Helical" evidence="8">
    <location>
        <begin position="63"/>
        <end position="82"/>
    </location>
</feature>
<evidence type="ECO:0000259" key="9">
    <source>
        <dbReference type="PROSITE" id="PS50850"/>
    </source>
</evidence>
<feature type="transmembrane region" description="Helical" evidence="8">
    <location>
        <begin position="352"/>
        <end position="371"/>
    </location>
</feature>
<proteinExistence type="inferred from homology"/>
<dbReference type="RefSeq" id="WP_076603005.1">
    <property type="nucleotide sequence ID" value="NZ_FTMD01000010.1"/>
</dbReference>
<dbReference type="GO" id="GO:0005886">
    <property type="term" value="C:plasma membrane"/>
    <property type="evidence" value="ECO:0007669"/>
    <property type="project" value="UniProtKB-SubCell"/>
</dbReference>
<evidence type="ECO:0000313" key="10">
    <source>
        <dbReference type="EMBL" id="SIR13280.1"/>
    </source>
</evidence>
<feature type="transmembrane region" description="Helical" evidence="8">
    <location>
        <begin position="293"/>
        <end position="311"/>
    </location>
</feature>
<feature type="domain" description="Major facilitator superfamily (MFS) profile" evidence="9">
    <location>
        <begin position="21"/>
        <end position="407"/>
    </location>
</feature>
<evidence type="ECO:0000256" key="6">
    <source>
        <dbReference type="ARBA" id="ARBA00022989"/>
    </source>
</evidence>
<dbReference type="EMBL" id="FTMD01000010">
    <property type="protein sequence ID" value="SIR13280.1"/>
    <property type="molecule type" value="Genomic_DNA"/>
</dbReference>
<organism evidence="10 11">
    <name type="scientific">Aromatoleum tolulyticum</name>
    <dbReference type="NCBI Taxonomy" id="34027"/>
    <lineage>
        <taxon>Bacteria</taxon>
        <taxon>Pseudomonadati</taxon>
        <taxon>Pseudomonadota</taxon>
        <taxon>Betaproteobacteria</taxon>
        <taxon>Rhodocyclales</taxon>
        <taxon>Rhodocyclaceae</taxon>
        <taxon>Aromatoleum</taxon>
    </lineage>
</organism>
<dbReference type="Pfam" id="PF07690">
    <property type="entry name" value="MFS_1"/>
    <property type="match status" value="1"/>
</dbReference>
<keyword evidence="6 8" id="KW-1133">Transmembrane helix</keyword>
<feature type="transmembrane region" description="Helical" evidence="8">
    <location>
        <begin position="377"/>
        <end position="397"/>
    </location>
</feature>
<evidence type="ECO:0000313" key="11">
    <source>
        <dbReference type="Proteomes" id="UP000186819"/>
    </source>
</evidence>
<evidence type="ECO:0000256" key="2">
    <source>
        <dbReference type="ARBA" id="ARBA00008335"/>
    </source>
</evidence>
<dbReference type="PROSITE" id="PS50850">
    <property type="entry name" value="MFS"/>
    <property type="match status" value="1"/>
</dbReference>
<feature type="transmembrane region" description="Helical" evidence="8">
    <location>
        <begin position="94"/>
        <end position="110"/>
    </location>
</feature>
<feature type="transmembrane region" description="Helical" evidence="8">
    <location>
        <begin position="116"/>
        <end position="138"/>
    </location>
</feature>
<evidence type="ECO:0000256" key="5">
    <source>
        <dbReference type="ARBA" id="ARBA00022692"/>
    </source>
</evidence>
<evidence type="ECO:0000256" key="1">
    <source>
        <dbReference type="ARBA" id="ARBA00004651"/>
    </source>
</evidence>
<feature type="transmembrane region" description="Helical" evidence="8">
    <location>
        <begin position="150"/>
        <end position="171"/>
    </location>
</feature>
<gene>
    <name evidence="10" type="ORF">SAMN05421829_11058</name>
</gene>
<dbReference type="InterPro" id="IPR011701">
    <property type="entry name" value="MFS"/>
</dbReference>
<comment type="subcellular location">
    <subcellularLocation>
        <location evidence="1">Cell membrane</location>
        <topology evidence="1">Multi-pass membrane protein</topology>
    </subcellularLocation>
</comment>
<comment type="similarity">
    <text evidence="2">Belongs to the major facilitator superfamily.</text>
</comment>
<name>A0A1N6YFF1_9RHOO</name>
<dbReference type="PANTHER" id="PTHR43271:SF1">
    <property type="entry name" value="INNER MEMBRANE TRANSPORT PROTEIN YNFM"/>
    <property type="match status" value="1"/>
</dbReference>
<dbReference type="CDD" id="cd17324">
    <property type="entry name" value="MFS_NepI_like"/>
    <property type="match status" value="1"/>
</dbReference>